<accession>A0A370GWQ6</accession>
<name>A0A370GWQ6_9BACI</name>
<protein>
    <recommendedName>
        <fullName evidence="2">Probable nitronate monooxygenase</fullName>
    </recommendedName>
</protein>
<comment type="caution">
    <text evidence="6">The sequence shown here is derived from an EMBL/GenBank/DDBJ whole genome shotgun (WGS) entry which is preliminary data.</text>
</comment>
<dbReference type="PANTHER" id="PTHR32332:SF20">
    <property type="entry name" value="2-NITROPROPANE DIOXYGENASE-LIKE PROTEIN"/>
    <property type="match status" value="1"/>
</dbReference>
<keyword evidence="7" id="KW-1185">Reference proteome</keyword>
<keyword evidence="5" id="KW-0560">Oxidoreductase</keyword>
<evidence type="ECO:0000256" key="5">
    <source>
        <dbReference type="ARBA" id="ARBA00023002"/>
    </source>
</evidence>
<organism evidence="6 7">
    <name type="scientific">Falsibacillus pallidus</name>
    <dbReference type="NCBI Taxonomy" id="493781"/>
    <lineage>
        <taxon>Bacteria</taxon>
        <taxon>Bacillati</taxon>
        <taxon>Bacillota</taxon>
        <taxon>Bacilli</taxon>
        <taxon>Bacillales</taxon>
        <taxon>Bacillaceae</taxon>
        <taxon>Falsibacillus</taxon>
    </lineage>
</organism>
<dbReference type="InterPro" id="IPR013785">
    <property type="entry name" value="Aldolase_TIM"/>
</dbReference>
<sequence length="322" mass="33848">MGVFTLNQLTKILNIRCPVIQGGMGNISNAQLTAAVSNAGGLGTIGCGTLGADEVERIIQKTLQLTNRPFALNIPLTVSGNVKALIRLAVDYKVPVISLSAGNPAPFIPYLHEQGIKVISVVGTVKHAVKAAEAGTDIIVAEGFEAAGINSPLETTTMTLIPQVADAVDVPVAAAGGIGDGRGMLAAFALGAQGVQMGTRFIATAEAPFSEVYKQRVLSAVDTSTIIVGRSVGRTRRVLDGPYAKRLRESEKSGIEPEAFHQATSEKFHCIGALDGDEEHGFMNSGQIAGLVRTIPTVQELIDQMMSEYDAQLKSLPPIFRG</sequence>
<dbReference type="Pfam" id="PF03060">
    <property type="entry name" value="NMO"/>
    <property type="match status" value="2"/>
</dbReference>
<dbReference type="SUPFAM" id="SSF51412">
    <property type="entry name" value="Inosine monophosphate dehydrogenase (IMPDH)"/>
    <property type="match status" value="1"/>
</dbReference>
<keyword evidence="3" id="KW-0285">Flavoprotein</keyword>
<dbReference type="PANTHER" id="PTHR32332">
    <property type="entry name" value="2-NITROPROPANE DIOXYGENASE"/>
    <property type="match status" value="1"/>
</dbReference>
<evidence type="ECO:0000256" key="1">
    <source>
        <dbReference type="ARBA" id="ARBA00003535"/>
    </source>
</evidence>
<dbReference type="AlphaFoldDB" id="A0A370GWQ6"/>
<dbReference type="Proteomes" id="UP000255326">
    <property type="component" value="Unassembled WGS sequence"/>
</dbReference>
<dbReference type="GO" id="GO:0018580">
    <property type="term" value="F:nitronate monooxygenase activity"/>
    <property type="evidence" value="ECO:0007669"/>
    <property type="project" value="InterPro"/>
</dbReference>
<dbReference type="EMBL" id="QQAY01000001">
    <property type="protein sequence ID" value="RDI47971.1"/>
    <property type="molecule type" value="Genomic_DNA"/>
</dbReference>
<evidence type="ECO:0000313" key="7">
    <source>
        <dbReference type="Proteomes" id="UP000255326"/>
    </source>
</evidence>
<evidence type="ECO:0000313" key="6">
    <source>
        <dbReference type="EMBL" id="RDI47971.1"/>
    </source>
</evidence>
<evidence type="ECO:0000256" key="4">
    <source>
        <dbReference type="ARBA" id="ARBA00022643"/>
    </source>
</evidence>
<evidence type="ECO:0000256" key="2">
    <source>
        <dbReference type="ARBA" id="ARBA00013457"/>
    </source>
</evidence>
<dbReference type="Gene3D" id="3.20.20.70">
    <property type="entry name" value="Aldolase class I"/>
    <property type="match status" value="1"/>
</dbReference>
<reference evidence="6 7" key="1">
    <citation type="submission" date="2018-07" db="EMBL/GenBank/DDBJ databases">
        <title>Genomic Encyclopedia of Type Strains, Phase IV (KMG-IV): sequencing the most valuable type-strain genomes for metagenomic binning, comparative biology and taxonomic classification.</title>
        <authorList>
            <person name="Goeker M."/>
        </authorList>
    </citation>
    <scope>NUCLEOTIDE SEQUENCE [LARGE SCALE GENOMIC DNA]</scope>
    <source>
        <strain evidence="6 7">DSM 25281</strain>
    </source>
</reference>
<evidence type="ECO:0000256" key="3">
    <source>
        <dbReference type="ARBA" id="ARBA00022630"/>
    </source>
</evidence>
<dbReference type="InterPro" id="IPR004136">
    <property type="entry name" value="NMO"/>
</dbReference>
<dbReference type="CDD" id="cd04730">
    <property type="entry name" value="NPD_like"/>
    <property type="match status" value="1"/>
</dbReference>
<gene>
    <name evidence="6" type="ORF">DFR59_101638</name>
</gene>
<proteinExistence type="predicted"/>
<comment type="function">
    <text evidence="1">Nitronate monooxygenase that uses molecular oxygen to catalyze the oxidative denitrification of alkyl nitronates. Acts on propionate 3-nitronate (P3N), the presumed physiological substrate. Probably functions in the detoxification of P3N, a metabolic poison produced by plants and fungi as a defense mechanism.</text>
</comment>
<keyword evidence="4" id="KW-0288">FMN</keyword>